<accession>A0ABV4URK3</accession>
<keyword evidence="3 4" id="KW-0012">Acyltransferase</keyword>
<feature type="binding site" evidence="4">
    <location>
        <begin position="150"/>
        <end position="151"/>
    </location>
    <ligand>
        <name>acetyl-CoA</name>
        <dbReference type="ChEBI" id="CHEBI:57288"/>
    </ligand>
</feature>
<dbReference type="Proteomes" id="UP001575652">
    <property type="component" value="Unassembled WGS sequence"/>
</dbReference>
<evidence type="ECO:0000313" key="7">
    <source>
        <dbReference type="Proteomes" id="UP001575652"/>
    </source>
</evidence>
<dbReference type="Pfam" id="PF17668">
    <property type="entry name" value="Acetyltransf_17"/>
    <property type="match status" value="1"/>
</dbReference>
<name>A0ABV4URK3_9MICC</name>
<dbReference type="RefSeq" id="WP_373972712.1">
    <property type="nucleotide sequence ID" value="NZ_JBHDLJ010000011.1"/>
</dbReference>
<dbReference type="SUPFAM" id="SSF55718">
    <property type="entry name" value="SCP-like"/>
    <property type="match status" value="1"/>
</dbReference>
<dbReference type="Pfam" id="PF13527">
    <property type="entry name" value="Acetyltransf_9"/>
    <property type="match status" value="1"/>
</dbReference>
<gene>
    <name evidence="6" type="ORF">ACETWP_13195</name>
</gene>
<dbReference type="InterPro" id="IPR041380">
    <property type="entry name" value="Acetyltransf_17"/>
</dbReference>
<organism evidence="6 7">
    <name type="scientific">Arthrobacter halodurans</name>
    <dbReference type="NCBI Taxonomy" id="516699"/>
    <lineage>
        <taxon>Bacteria</taxon>
        <taxon>Bacillati</taxon>
        <taxon>Actinomycetota</taxon>
        <taxon>Actinomycetes</taxon>
        <taxon>Micrococcales</taxon>
        <taxon>Micrococcaceae</taxon>
        <taxon>Arthrobacter</taxon>
    </lineage>
</organism>
<dbReference type="PANTHER" id="PTHR37817:SF1">
    <property type="entry name" value="N-ACETYLTRANSFERASE EIS"/>
    <property type="match status" value="1"/>
</dbReference>
<dbReference type="InterPro" id="IPR022902">
    <property type="entry name" value="NAcTrfase_Eis"/>
</dbReference>
<evidence type="ECO:0000256" key="2">
    <source>
        <dbReference type="ARBA" id="ARBA00022679"/>
    </source>
</evidence>
<dbReference type="InterPro" id="IPR036527">
    <property type="entry name" value="SCP2_sterol-bd_dom_sf"/>
</dbReference>
<sequence>MDTTTPDPRTATRGEIRIERFPAGLDGDRPDARTQAWFEAVSFGFHDGAADPAHDAEFTRAYMADGRTLWGAYDDTERPGVWDPEVPVATYATLENDLNVGAGRMLPTHQVTAVTVRATHRRRGILRAMMTEDLRRAASRGLAMAALTASEATIYGRFGFGVATFTREVEVDVRERFGLRAPATGSVEVADPASMLGLAPRIFERFHGRTTGSVGRQFGYAKRASGRWGGDKPEVDKALRVAVHYDAEGRADGYASYKFAGWETKPPTLKIVDLVAASQDAYVELWRYLGAVDLVERVRFPAAPVEDPLPWSMLDGRGYEVKSVEDVLWLRVLDPVAALSARPYERDGEVSLEIVDDLGLAAGRFRVDVAAGRAGVERLRDDATVDARVAVDVLGSLYLGGAGARTLASAGRLPGVDGTGVEALQRLFGTAERPYCITHF</sequence>
<feature type="active site" description="Proton acceptor; via carboxylate" evidence="4">
    <location>
        <position position="440"/>
    </location>
</feature>
<dbReference type="PANTHER" id="PTHR37817">
    <property type="entry name" value="N-ACETYLTRANSFERASE EIS"/>
    <property type="match status" value="1"/>
</dbReference>
<comment type="similarity">
    <text evidence="1 4">Belongs to the acetyltransferase Eis family.</text>
</comment>
<feature type="domain" description="N-acetyltransferase" evidence="5">
    <location>
        <begin position="48"/>
        <end position="180"/>
    </location>
</feature>
<reference evidence="6 7" key="1">
    <citation type="submission" date="2024-09" db="EMBL/GenBank/DDBJ databases">
        <authorList>
            <person name="Salinas-Garcia M.A."/>
            <person name="Prieme A."/>
        </authorList>
    </citation>
    <scope>NUCLEOTIDE SEQUENCE [LARGE SCALE GENOMIC DNA]</scope>
    <source>
        <strain evidence="6 7">DSM 21081</strain>
    </source>
</reference>
<feature type="active site" description="Proton donor" evidence="4">
    <location>
        <position position="155"/>
    </location>
</feature>
<proteinExistence type="inferred from homology"/>
<dbReference type="EMBL" id="JBHDLJ010000011">
    <property type="protein sequence ID" value="MFB0835543.1"/>
    <property type="molecule type" value="Genomic_DNA"/>
</dbReference>
<keyword evidence="2 4" id="KW-0808">Transferase</keyword>
<feature type="binding site" evidence="4">
    <location>
        <begin position="122"/>
        <end position="127"/>
    </location>
    <ligand>
        <name>acetyl-CoA</name>
        <dbReference type="ChEBI" id="CHEBI:57288"/>
    </ligand>
</feature>
<dbReference type="InterPro" id="IPR025559">
    <property type="entry name" value="Eis_dom"/>
</dbReference>
<feature type="binding site" evidence="4">
    <location>
        <begin position="114"/>
        <end position="116"/>
    </location>
    <ligand>
        <name>acetyl-CoA</name>
        <dbReference type="ChEBI" id="CHEBI:57288"/>
    </ligand>
</feature>
<protein>
    <submittedName>
        <fullName evidence="6">GNAT family N-acetyltransferase</fullName>
    </submittedName>
</protein>
<evidence type="ECO:0000256" key="4">
    <source>
        <dbReference type="HAMAP-Rule" id="MF_01812"/>
    </source>
</evidence>
<evidence type="ECO:0000256" key="1">
    <source>
        <dbReference type="ARBA" id="ARBA00009213"/>
    </source>
</evidence>
<keyword evidence="7" id="KW-1185">Reference proteome</keyword>
<dbReference type="NCBIfam" id="NF002369">
    <property type="entry name" value="PRK01346.1-6"/>
    <property type="match status" value="1"/>
</dbReference>
<dbReference type="InterPro" id="IPR000182">
    <property type="entry name" value="GNAT_dom"/>
</dbReference>
<dbReference type="HAMAP" id="MF_01812">
    <property type="entry name" value="Eis"/>
    <property type="match status" value="1"/>
</dbReference>
<evidence type="ECO:0000256" key="3">
    <source>
        <dbReference type="ARBA" id="ARBA00023315"/>
    </source>
</evidence>
<comment type="subunit">
    <text evidence="4">Homohexamer; trimer of dimers.</text>
</comment>
<dbReference type="Gene3D" id="3.40.630.30">
    <property type="match status" value="2"/>
</dbReference>
<evidence type="ECO:0000313" key="6">
    <source>
        <dbReference type="EMBL" id="MFB0835543.1"/>
    </source>
</evidence>
<comment type="caution">
    <text evidence="6">The sequence shown here is derived from an EMBL/GenBank/DDBJ whole genome shotgun (WGS) entry which is preliminary data.</text>
</comment>
<dbReference type="Pfam" id="PF13530">
    <property type="entry name" value="SCP2_2"/>
    <property type="match status" value="1"/>
</dbReference>
<dbReference type="InterPro" id="IPR016181">
    <property type="entry name" value="Acyl_CoA_acyltransferase"/>
</dbReference>
<dbReference type="Gene3D" id="3.30.1050.10">
    <property type="entry name" value="SCP2 sterol-binding domain"/>
    <property type="match status" value="1"/>
</dbReference>
<dbReference type="SUPFAM" id="SSF55729">
    <property type="entry name" value="Acyl-CoA N-acyltransferases (Nat)"/>
    <property type="match status" value="1"/>
</dbReference>
<dbReference type="InterPro" id="IPR051554">
    <property type="entry name" value="Acetyltransferase_Eis"/>
</dbReference>
<evidence type="ECO:0000259" key="5">
    <source>
        <dbReference type="PROSITE" id="PS51186"/>
    </source>
</evidence>
<dbReference type="PROSITE" id="PS51186">
    <property type="entry name" value="GNAT"/>
    <property type="match status" value="1"/>
</dbReference>